<evidence type="ECO:0000256" key="5">
    <source>
        <dbReference type="SAM" id="MobiDB-lite"/>
    </source>
</evidence>
<organism evidence="8 9">
    <name type="scientific">Apiospora kogelbergensis</name>
    <dbReference type="NCBI Taxonomy" id="1337665"/>
    <lineage>
        <taxon>Eukaryota</taxon>
        <taxon>Fungi</taxon>
        <taxon>Dikarya</taxon>
        <taxon>Ascomycota</taxon>
        <taxon>Pezizomycotina</taxon>
        <taxon>Sordariomycetes</taxon>
        <taxon>Xylariomycetidae</taxon>
        <taxon>Amphisphaeriales</taxon>
        <taxon>Apiosporaceae</taxon>
        <taxon>Apiospora</taxon>
    </lineage>
</organism>
<dbReference type="PANTHER" id="PTHR43761">
    <property type="entry name" value="D-ISOMER SPECIFIC 2-HYDROXYACID DEHYDROGENASE FAMILY PROTEIN (AFU_ORTHOLOGUE AFUA_1G13630)"/>
    <property type="match status" value="1"/>
</dbReference>
<dbReference type="InterPro" id="IPR050418">
    <property type="entry name" value="D-iso_2-hydroxyacid_DH_PdxB"/>
</dbReference>
<dbReference type="Gene3D" id="3.40.50.720">
    <property type="entry name" value="NAD(P)-binding Rossmann-like Domain"/>
    <property type="match status" value="2"/>
</dbReference>
<dbReference type="EMBL" id="JAQQWP010000004">
    <property type="protein sequence ID" value="KAK8120776.1"/>
    <property type="molecule type" value="Genomic_DNA"/>
</dbReference>
<proteinExistence type="inferred from homology"/>
<sequence length="373" mass="39655">MDGSGLPQQPAPVGSLPTPSVTHHNIVALETFWVPLPAAFRFPAGHTHTVTAYPLTDRSQVADRIRDASIVLLSVLQLDAALLSPEVCPHLRMIAVVASGTDNLALDVCRRRGIHVANTPHANADSVADHALALYFAARRSIVMAHSRIQRGVWTHPTEGSRLLRTLNGPDGKPPRTSSREVVGIIGYGAVGKKAARLFKALGMQVMISGRKGDDTSAKGGVGQDGAEGGEPARTPFDTVIRTASVLVLCLPRLPSTESLIGAAEFEAMPPHAVLVNVARGGIVDEQALVDALRARSIAGAAVDVYAREPAGPETGTPLLPRDASEAEALRDLNLITTPHVAWCAEETNRNYNDMTVDNIHSWLEGRPTNTVV</sequence>
<dbReference type="PANTHER" id="PTHR43761:SF1">
    <property type="entry name" value="D-ISOMER SPECIFIC 2-HYDROXYACID DEHYDROGENASE CATALYTIC DOMAIN-CONTAINING PROTEIN-RELATED"/>
    <property type="match status" value="1"/>
</dbReference>
<comment type="caution">
    <text evidence="8">The sequence shown here is derived from an EMBL/GenBank/DDBJ whole genome shotgun (WGS) entry which is preliminary data.</text>
</comment>
<evidence type="ECO:0000313" key="8">
    <source>
        <dbReference type="EMBL" id="KAK8120776.1"/>
    </source>
</evidence>
<evidence type="ECO:0000313" key="9">
    <source>
        <dbReference type="Proteomes" id="UP001392437"/>
    </source>
</evidence>
<dbReference type="Proteomes" id="UP001392437">
    <property type="component" value="Unassembled WGS sequence"/>
</dbReference>
<dbReference type="Pfam" id="PF02826">
    <property type="entry name" value="2-Hacid_dh_C"/>
    <property type="match status" value="1"/>
</dbReference>
<keyword evidence="3" id="KW-0520">NAD</keyword>
<protein>
    <submittedName>
        <fullName evidence="8">Glycerate dehydrogenase</fullName>
    </submittedName>
</protein>
<evidence type="ECO:0000256" key="3">
    <source>
        <dbReference type="ARBA" id="ARBA00023027"/>
    </source>
</evidence>
<dbReference type="InterPro" id="IPR006139">
    <property type="entry name" value="D-isomer_2_OHA_DH_cat_dom"/>
</dbReference>
<evidence type="ECO:0000259" key="7">
    <source>
        <dbReference type="Pfam" id="PF02826"/>
    </source>
</evidence>
<keyword evidence="9" id="KW-1185">Reference proteome</keyword>
<name>A0AAW0R0I3_9PEZI</name>
<comment type="similarity">
    <text evidence="1 4">Belongs to the D-isomer specific 2-hydroxyacid dehydrogenase family.</text>
</comment>
<feature type="region of interest" description="Disordered" evidence="5">
    <location>
        <begin position="213"/>
        <end position="235"/>
    </location>
</feature>
<evidence type="ECO:0000256" key="2">
    <source>
        <dbReference type="ARBA" id="ARBA00023002"/>
    </source>
</evidence>
<evidence type="ECO:0000259" key="6">
    <source>
        <dbReference type="Pfam" id="PF00389"/>
    </source>
</evidence>
<gene>
    <name evidence="8" type="ORF">PG999_004896</name>
</gene>
<feature type="domain" description="D-isomer specific 2-hydroxyacid dehydrogenase NAD-binding" evidence="7">
    <location>
        <begin position="133"/>
        <end position="342"/>
    </location>
</feature>
<dbReference type="AlphaFoldDB" id="A0AAW0R0I3"/>
<dbReference type="SUPFAM" id="SSF51735">
    <property type="entry name" value="NAD(P)-binding Rossmann-fold domains"/>
    <property type="match status" value="1"/>
</dbReference>
<evidence type="ECO:0000256" key="4">
    <source>
        <dbReference type="RuleBase" id="RU003719"/>
    </source>
</evidence>
<dbReference type="GO" id="GO:0051287">
    <property type="term" value="F:NAD binding"/>
    <property type="evidence" value="ECO:0007669"/>
    <property type="project" value="InterPro"/>
</dbReference>
<feature type="compositionally biased region" description="Gly residues" evidence="5">
    <location>
        <begin position="220"/>
        <end position="229"/>
    </location>
</feature>
<dbReference type="SUPFAM" id="SSF52283">
    <property type="entry name" value="Formate/glycerate dehydrogenase catalytic domain-like"/>
    <property type="match status" value="1"/>
</dbReference>
<dbReference type="InterPro" id="IPR036291">
    <property type="entry name" value="NAD(P)-bd_dom_sf"/>
</dbReference>
<dbReference type="InterPro" id="IPR006140">
    <property type="entry name" value="D-isomer_DH_NAD-bd"/>
</dbReference>
<dbReference type="CDD" id="cd05198">
    <property type="entry name" value="formate_dh_like"/>
    <property type="match status" value="1"/>
</dbReference>
<dbReference type="GO" id="GO:0016616">
    <property type="term" value="F:oxidoreductase activity, acting on the CH-OH group of donors, NAD or NADP as acceptor"/>
    <property type="evidence" value="ECO:0007669"/>
    <property type="project" value="InterPro"/>
</dbReference>
<accession>A0AAW0R0I3</accession>
<feature type="domain" description="D-isomer specific 2-hydroxyacid dehydrogenase catalytic" evidence="6">
    <location>
        <begin position="49"/>
        <end position="373"/>
    </location>
</feature>
<evidence type="ECO:0000256" key="1">
    <source>
        <dbReference type="ARBA" id="ARBA00005854"/>
    </source>
</evidence>
<reference evidence="8 9" key="1">
    <citation type="submission" date="2023-01" db="EMBL/GenBank/DDBJ databases">
        <title>Analysis of 21 Apiospora genomes using comparative genomics revels a genus with tremendous synthesis potential of carbohydrate active enzymes and secondary metabolites.</title>
        <authorList>
            <person name="Sorensen T."/>
        </authorList>
    </citation>
    <scope>NUCLEOTIDE SEQUENCE [LARGE SCALE GENOMIC DNA]</scope>
    <source>
        <strain evidence="8 9">CBS 117206</strain>
    </source>
</reference>
<dbReference type="Pfam" id="PF00389">
    <property type="entry name" value="2-Hacid_dh"/>
    <property type="match status" value="1"/>
</dbReference>
<keyword evidence="2 4" id="KW-0560">Oxidoreductase</keyword>